<dbReference type="Proteomes" id="UP000615755">
    <property type="component" value="Unassembled WGS sequence"/>
</dbReference>
<proteinExistence type="predicted"/>
<evidence type="ECO:0000313" key="3">
    <source>
        <dbReference type="Proteomes" id="UP000615755"/>
    </source>
</evidence>
<dbReference type="Pfam" id="PF14065">
    <property type="entry name" value="Pvc16_N"/>
    <property type="match status" value="1"/>
</dbReference>
<name>A0ABR9EHJ2_9GAMM</name>
<reference evidence="2 3" key="1">
    <citation type="submission" date="2015-03" db="EMBL/GenBank/DDBJ databases">
        <title>Genome sequence of Pseudoalteromonas aurantia.</title>
        <authorList>
            <person name="Xie B.-B."/>
            <person name="Rong J.-C."/>
            <person name="Qin Q.-L."/>
            <person name="Zhang Y.-Z."/>
        </authorList>
    </citation>
    <scope>NUCLEOTIDE SEQUENCE [LARGE SCALE GENOMIC DNA]</scope>
    <source>
        <strain evidence="2 3">208</strain>
    </source>
</reference>
<dbReference type="RefSeq" id="WP_192509435.1">
    <property type="nucleotide sequence ID" value="NZ_AQGV01000015.1"/>
</dbReference>
<comment type="caution">
    <text evidence="2">The sequence shown here is derived from an EMBL/GenBank/DDBJ whole genome shotgun (WGS) entry which is preliminary data.</text>
</comment>
<organism evidence="2 3">
    <name type="scientific">Pseudoalteromonas aurantia 208</name>
    <dbReference type="NCBI Taxonomy" id="1314867"/>
    <lineage>
        <taxon>Bacteria</taxon>
        <taxon>Pseudomonadati</taxon>
        <taxon>Pseudomonadota</taxon>
        <taxon>Gammaproteobacteria</taxon>
        <taxon>Alteromonadales</taxon>
        <taxon>Pseudoalteromonadaceae</taxon>
        <taxon>Pseudoalteromonas</taxon>
    </lineage>
</organism>
<accession>A0ABR9EHJ2</accession>
<keyword evidence="3" id="KW-1185">Reference proteome</keyword>
<evidence type="ECO:0000313" key="2">
    <source>
        <dbReference type="EMBL" id="MBE0370297.1"/>
    </source>
</evidence>
<protein>
    <recommendedName>
        <fullName evidence="1">Pvc16 N-terminal domain-containing protein</fullName>
    </recommendedName>
</protein>
<dbReference type="InterPro" id="IPR025351">
    <property type="entry name" value="Pvc16_N"/>
</dbReference>
<gene>
    <name evidence="2" type="ORF">PAUR_b0295</name>
</gene>
<sequence length="211" mass="23856">MDPTLLYKLQQALHAFITERILAIDPTQQALSQPEQGVQLSFKAPDKAFFDKVVSDIPMVNCYLIGVSEDVARRQSEIPRMEVNDTQSGSVYYKEPKFVTLTYMLTIWSKDEEKSAEIEHLILSYLLCGLGRYDFLPAEILNAHDIQLNPYGIRAQLFGNEQSDKVSGQVWQALGSSPKPTLLFSLSLPIPVFEPVELPIVREINNVLDKK</sequence>
<feature type="domain" description="Pvc16 N-terminal" evidence="1">
    <location>
        <begin position="10"/>
        <end position="192"/>
    </location>
</feature>
<evidence type="ECO:0000259" key="1">
    <source>
        <dbReference type="Pfam" id="PF14065"/>
    </source>
</evidence>
<dbReference type="EMBL" id="AQGV01000015">
    <property type="protein sequence ID" value="MBE0370297.1"/>
    <property type="molecule type" value="Genomic_DNA"/>
</dbReference>